<feature type="transmembrane region" description="Helical" evidence="8">
    <location>
        <begin position="118"/>
        <end position="140"/>
    </location>
</feature>
<keyword evidence="5 8" id="KW-1133">Transmembrane helix</keyword>
<organism evidence="10 11">
    <name type="scientific">Candidatus Methanocrinis natronophilus</name>
    <dbReference type="NCBI Taxonomy" id="3033396"/>
    <lineage>
        <taxon>Archaea</taxon>
        <taxon>Methanobacteriati</taxon>
        <taxon>Methanobacteriota</taxon>
        <taxon>Stenosarchaea group</taxon>
        <taxon>Methanomicrobia</taxon>
        <taxon>Methanotrichales</taxon>
        <taxon>Methanotrichaceae</taxon>
        <taxon>Methanocrinis</taxon>
    </lineage>
</organism>
<sequence>VVTNVSASAGALAWLFASWVRGKPSALGMVSGAIAGLVAITPAAGFVDPLSALVIGAVSGVLCYRALLFRVGRGLDESLDAWAVHGVGGLWGAVATGIFAIEAIGGYSGLLQGNVDQFIAQVIGAFAAVVYAFVVTYALARAVDATMGLRVTEDEEYVGLDISQHGEKAYA</sequence>
<feature type="domain" description="Ammonium transporter AmtB-like" evidence="9">
    <location>
        <begin position="1"/>
        <end position="170"/>
    </location>
</feature>
<dbReference type="PANTHER" id="PTHR43029">
    <property type="entry name" value="AMMONIUM TRANSPORTER MEP2"/>
    <property type="match status" value="1"/>
</dbReference>
<evidence type="ECO:0000256" key="8">
    <source>
        <dbReference type="SAM" id="Phobius"/>
    </source>
</evidence>
<comment type="caution">
    <text evidence="10">The sequence shown here is derived from an EMBL/GenBank/DDBJ whole genome shotgun (WGS) entry which is preliminary data.</text>
</comment>
<dbReference type="Proteomes" id="UP001220010">
    <property type="component" value="Unassembled WGS sequence"/>
</dbReference>
<protein>
    <submittedName>
        <fullName evidence="10">Ammonium transporter</fullName>
    </submittedName>
</protein>
<gene>
    <name evidence="10" type="ORF">P0O15_12275</name>
</gene>
<comment type="similarity">
    <text evidence="2">Belongs to the ammonia transporter channel (TC 1.A.11.2) family.</text>
</comment>
<evidence type="ECO:0000313" key="11">
    <source>
        <dbReference type="Proteomes" id="UP001220010"/>
    </source>
</evidence>
<dbReference type="Gene3D" id="1.10.3430.10">
    <property type="entry name" value="Ammonium transporter AmtB like domains"/>
    <property type="match status" value="1"/>
</dbReference>
<evidence type="ECO:0000313" key="10">
    <source>
        <dbReference type="EMBL" id="MDF0591934.1"/>
    </source>
</evidence>
<dbReference type="InterPro" id="IPR024041">
    <property type="entry name" value="NH4_transpt_AmtB-like_dom"/>
</dbReference>
<keyword evidence="11" id="KW-1185">Reference proteome</keyword>
<keyword evidence="6 8" id="KW-0472">Membrane</keyword>
<proteinExistence type="inferred from homology"/>
<dbReference type="InterPro" id="IPR029020">
    <property type="entry name" value="Ammonium/urea_transptr"/>
</dbReference>
<comment type="subcellular location">
    <subcellularLocation>
        <location evidence="1">Membrane</location>
        <topology evidence="1">Multi-pass membrane protein</topology>
    </subcellularLocation>
</comment>
<evidence type="ECO:0000256" key="2">
    <source>
        <dbReference type="ARBA" id="ARBA00005887"/>
    </source>
</evidence>
<dbReference type="InterPro" id="IPR001905">
    <property type="entry name" value="Ammonium_transpt"/>
</dbReference>
<feature type="transmembrane region" description="Helical" evidence="8">
    <location>
        <begin position="81"/>
        <end position="106"/>
    </location>
</feature>
<evidence type="ECO:0000256" key="3">
    <source>
        <dbReference type="ARBA" id="ARBA00022448"/>
    </source>
</evidence>
<keyword evidence="7" id="KW-0924">Ammonia transport</keyword>
<feature type="non-terminal residue" evidence="10">
    <location>
        <position position="1"/>
    </location>
</feature>
<evidence type="ECO:0000256" key="1">
    <source>
        <dbReference type="ARBA" id="ARBA00004141"/>
    </source>
</evidence>
<evidence type="ECO:0000256" key="7">
    <source>
        <dbReference type="ARBA" id="ARBA00023177"/>
    </source>
</evidence>
<keyword evidence="3" id="KW-0813">Transport</keyword>
<reference evidence="10 11" key="1">
    <citation type="submission" date="2023-03" db="EMBL/GenBank/DDBJ databases">
        <title>WGS of Methanotrichaceae archaeon Mx.</title>
        <authorList>
            <person name="Sorokin D.Y."/>
            <person name="Merkel A.Y."/>
        </authorList>
    </citation>
    <scope>NUCLEOTIDE SEQUENCE [LARGE SCALE GENOMIC DNA]</scope>
    <source>
        <strain evidence="10 11">Mx</strain>
    </source>
</reference>
<name>A0ABT5XB43_9EURY</name>
<accession>A0ABT5XB43</accession>
<feature type="transmembrane region" description="Helical" evidence="8">
    <location>
        <begin position="50"/>
        <end position="69"/>
    </location>
</feature>
<dbReference type="PANTHER" id="PTHR43029:SF10">
    <property type="entry name" value="AMMONIUM TRANSPORTER MEP2"/>
    <property type="match status" value="1"/>
</dbReference>
<feature type="transmembrane region" description="Helical" evidence="8">
    <location>
        <begin position="26"/>
        <end position="44"/>
    </location>
</feature>
<evidence type="ECO:0000259" key="9">
    <source>
        <dbReference type="Pfam" id="PF00909"/>
    </source>
</evidence>
<keyword evidence="4 8" id="KW-0812">Transmembrane</keyword>
<dbReference type="RefSeq" id="WP_394357039.1">
    <property type="nucleotide sequence ID" value="NZ_JARFPK010000092.1"/>
</dbReference>
<dbReference type="Pfam" id="PF00909">
    <property type="entry name" value="Ammonium_transp"/>
    <property type="match status" value="1"/>
</dbReference>
<dbReference type="SUPFAM" id="SSF111352">
    <property type="entry name" value="Ammonium transporter"/>
    <property type="match status" value="1"/>
</dbReference>
<dbReference type="EMBL" id="JARFPK010000092">
    <property type="protein sequence ID" value="MDF0591934.1"/>
    <property type="molecule type" value="Genomic_DNA"/>
</dbReference>
<evidence type="ECO:0000256" key="6">
    <source>
        <dbReference type="ARBA" id="ARBA00023136"/>
    </source>
</evidence>
<evidence type="ECO:0000256" key="4">
    <source>
        <dbReference type="ARBA" id="ARBA00022692"/>
    </source>
</evidence>
<evidence type="ECO:0000256" key="5">
    <source>
        <dbReference type="ARBA" id="ARBA00022989"/>
    </source>
</evidence>